<dbReference type="RefSeq" id="WP_132370970.1">
    <property type="nucleotide sequence ID" value="NZ_SMAN01000003.1"/>
</dbReference>
<evidence type="ECO:0000313" key="1">
    <source>
        <dbReference type="EMBL" id="TCT25536.1"/>
    </source>
</evidence>
<dbReference type="AlphaFoldDB" id="A0A4R3NE89"/>
<dbReference type="InterPro" id="IPR014913">
    <property type="entry name" value="YppE-like"/>
</dbReference>
<protein>
    <submittedName>
        <fullName evidence="1">Uncharacterized protein DUF1798</fullName>
    </submittedName>
</protein>
<evidence type="ECO:0000313" key="2">
    <source>
        <dbReference type="Proteomes" id="UP000294650"/>
    </source>
</evidence>
<dbReference type="Pfam" id="PF08807">
    <property type="entry name" value="DUF1798"/>
    <property type="match status" value="1"/>
</dbReference>
<organism evidence="1 2">
    <name type="scientific">Melghiribacillus thermohalophilus</name>
    <dbReference type="NCBI Taxonomy" id="1324956"/>
    <lineage>
        <taxon>Bacteria</taxon>
        <taxon>Bacillati</taxon>
        <taxon>Bacillota</taxon>
        <taxon>Bacilli</taxon>
        <taxon>Bacillales</taxon>
        <taxon>Bacillaceae</taxon>
        <taxon>Melghiribacillus</taxon>
    </lineage>
</organism>
<name>A0A4R3NE89_9BACI</name>
<proteinExistence type="predicted"/>
<sequence length="115" mass="14199">MDVFDLIDRLETDLLKAGLDRYEQKEPVDRKNRESFLKVKQETEPIFQLIHLWEETVEKEIHRLPVFPNQIKNTRDNMELLLMHSYYKDVRKKRFMELYHSIRYVFNQIQKCQLN</sequence>
<gene>
    <name evidence="1" type="ORF">EDD68_10391</name>
</gene>
<dbReference type="Gene3D" id="1.20.120.440">
    <property type="entry name" value="YppE-like"/>
    <property type="match status" value="1"/>
</dbReference>
<reference evidence="1 2" key="1">
    <citation type="submission" date="2019-03" db="EMBL/GenBank/DDBJ databases">
        <title>Genomic Encyclopedia of Type Strains, Phase IV (KMG-IV): sequencing the most valuable type-strain genomes for metagenomic binning, comparative biology and taxonomic classification.</title>
        <authorList>
            <person name="Goeker M."/>
        </authorList>
    </citation>
    <scope>NUCLEOTIDE SEQUENCE [LARGE SCALE GENOMIC DNA]</scope>
    <source>
        <strain evidence="1 2">DSM 25894</strain>
    </source>
</reference>
<keyword evidence="2" id="KW-1185">Reference proteome</keyword>
<dbReference type="SUPFAM" id="SSF140415">
    <property type="entry name" value="YppE-like"/>
    <property type="match status" value="1"/>
</dbReference>
<dbReference type="OrthoDB" id="2691485at2"/>
<comment type="caution">
    <text evidence="1">The sequence shown here is derived from an EMBL/GenBank/DDBJ whole genome shotgun (WGS) entry which is preliminary data.</text>
</comment>
<dbReference type="InterPro" id="IPR023351">
    <property type="entry name" value="YppE-like_sf"/>
</dbReference>
<dbReference type="EMBL" id="SMAN01000003">
    <property type="protein sequence ID" value="TCT25536.1"/>
    <property type="molecule type" value="Genomic_DNA"/>
</dbReference>
<accession>A0A4R3NE89</accession>
<dbReference type="Proteomes" id="UP000294650">
    <property type="component" value="Unassembled WGS sequence"/>
</dbReference>